<reference evidence="2" key="2">
    <citation type="journal article" date="2015" name="Fish Shellfish Immunol.">
        <title>Early steps in the European eel (Anguilla anguilla)-Vibrio vulnificus interaction in the gills: Role of the RtxA13 toxin.</title>
        <authorList>
            <person name="Callol A."/>
            <person name="Pajuelo D."/>
            <person name="Ebbesson L."/>
            <person name="Teles M."/>
            <person name="MacKenzie S."/>
            <person name="Amaro C."/>
        </authorList>
    </citation>
    <scope>NUCLEOTIDE SEQUENCE</scope>
</reference>
<accession>A0A0E9TW59</accession>
<reference evidence="2" key="1">
    <citation type="submission" date="2014-11" db="EMBL/GenBank/DDBJ databases">
        <authorList>
            <person name="Amaro Gonzalez C."/>
        </authorList>
    </citation>
    <scope>NUCLEOTIDE SEQUENCE</scope>
</reference>
<protein>
    <submittedName>
        <fullName evidence="2">Uncharacterized protein</fullName>
    </submittedName>
</protein>
<evidence type="ECO:0000313" key="2">
    <source>
        <dbReference type="EMBL" id="JAH56963.1"/>
    </source>
</evidence>
<sequence>MWNTDRRTACCSAGSGSTKRR</sequence>
<evidence type="ECO:0000256" key="1">
    <source>
        <dbReference type="SAM" id="MobiDB-lite"/>
    </source>
</evidence>
<proteinExistence type="predicted"/>
<feature type="region of interest" description="Disordered" evidence="1">
    <location>
        <begin position="1"/>
        <end position="21"/>
    </location>
</feature>
<dbReference type="EMBL" id="GBXM01051614">
    <property type="protein sequence ID" value="JAH56963.1"/>
    <property type="molecule type" value="Transcribed_RNA"/>
</dbReference>
<name>A0A0E9TW59_ANGAN</name>
<organism evidence="2">
    <name type="scientific">Anguilla anguilla</name>
    <name type="common">European freshwater eel</name>
    <name type="synonym">Muraena anguilla</name>
    <dbReference type="NCBI Taxonomy" id="7936"/>
    <lineage>
        <taxon>Eukaryota</taxon>
        <taxon>Metazoa</taxon>
        <taxon>Chordata</taxon>
        <taxon>Craniata</taxon>
        <taxon>Vertebrata</taxon>
        <taxon>Euteleostomi</taxon>
        <taxon>Actinopterygii</taxon>
        <taxon>Neopterygii</taxon>
        <taxon>Teleostei</taxon>
        <taxon>Anguilliformes</taxon>
        <taxon>Anguillidae</taxon>
        <taxon>Anguilla</taxon>
    </lineage>
</organism>
<dbReference type="AlphaFoldDB" id="A0A0E9TW59"/>